<dbReference type="GO" id="GO:0097730">
    <property type="term" value="C:non-motile cilium"/>
    <property type="evidence" value="ECO:0007669"/>
    <property type="project" value="TreeGrafter"/>
</dbReference>
<dbReference type="InterPro" id="IPR056850">
    <property type="entry name" value="ARM_UBP34_24_USP9X_Y"/>
</dbReference>
<evidence type="ECO:0000259" key="7">
    <source>
        <dbReference type="Pfam" id="PF25010"/>
    </source>
</evidence>
<reference evidence="8" key="1">
    <citation type="submission" date="2021-01" db="EMBL/GenBank/DDBJ databases">
        <authorList>
            <person name="Corre E."/>
            <person name="Pelletier E."/>
            <person name="Niang G."/>
            <person name="Scheremetjew M."/>
            <person name="Finn R."/>
            <person name="Kale V."/>
            <person name="Holt S."/>
            <person name="Cochrane G."/>
            <person name="Meng A."/>
            <person name="Brown T."/>
            <person name="Cohen L."/>
        </authorList>
    </citation>
    <scope>NUCLEOTIDE SEQUENCE</scope>
    <source>
        <strain evidence="8">Ms1</strain>
    </source>
</reference>
<dbReference type="GO" id="GO:0035721">
    <property type="term" value="P:intraciliary retrograde transport"/>
    <property type="evidence" value="ECO:0007669"/>
    <property type="project" value="TreeGrafter"/>
</dbReference>
<dbReference type="Pfam" id="PF25010">
    <property type="entry name" value="ARM_UBP24_USP9X-Y"/>
    <property type="match status" value="1"/>
</dbReference>
<dbReference type="EMBL" id="HBFS01008955">
    <property type="protein sequence ID" value="CAD8912922.1"/>
    <property type="molecule type" value="Transcribed_RNA"/>
</dbReference>
<feature type="domain" description="UBP34/UBP24/USP9X/USP9Y-like ARM repeat region" evidence="7">
    <location>
        <begin position="558"/>
        <end position="948"/>
    </location>
</feature>
<evidence type="ECO:0000256" key="3">
    <source>
        <dbReference type="ARBA" id="ARBA00022737"/>
    </source>
</evidence>
<dbReference type="GO" id="GO:0061512">
    <property type="term" value="P:protein localization to cilium"/>
    <property type="evidence" value="ECO:0007669"/>
    <property type="project" value="TreeGrafter"/>
</dbReference>
<proteinExistence type="predicted"/>
<name>A0A7S1G6F9_9STRA</name>
<keyword evidence="4" id="KW-0833">Ubl conjugation pathway</keyword>
<dbReference type="PANTHER" id="PTHR12764">
    <property type="entry name" value="WD REPEAT DOMAIN-RELATED"/>
    <property type="match status" value="1"/>
</dbReference>
<gene>
    <name evidence="8" type="ORF">BSP0115_LOCUS6174</name>
</gene>
<evidence type="ECO:0000256" key="2">
    <source>
        <dbReference type="ARBA" id="ARBA00022670"/>
    </source>
</evidence>
<keyword evidence="2" id="KW-0645">Protease</keyword>
<keyword evidence="5" id="KW-0378">Hydrolase</keyword>
<feature type="compositionally biased region" description="Gly residues" evidence="6">
    <location>
        <begin position="1182"/>
        <end position="1194"/>
    </location>
</feature>
<dbReference type="GO" id="GO:1905515">
    <property type="term" value="P:non-motile cilium assembly"/>
    <property type="evidence" value="ECO:0007669"/>
    <property type="project" value="TreeGrafter"/>
</dbReference>
<feature type="region of interest" description="Disordered" evidence="6">
    <location>
        <begin position="1164"/>
        <end position="1195"/>
    </location>
</feature>
<evidence type="ECO:0000256" key="5">
    <source>
        <dbReference type="ARBA" id="ARBA00022801"/>
    </source>
</evidence>
<evidence type="ECO:0000313" key="8">
    <source>
        <dbReference type="EMBL" id="CAD8912922.1"/>
    </source>
</evidence>
<protein>
    <recommendedName>
        <fullName evidence="7">UBP34/UBP24/USP9X/USP9Y-like ARM repeat region domain-containing protein</fullName>
    </recommendedName>
</protein>
<dbReference type="Pfam" id="PF25143">
    <property type="entry name" value="Zn_ribbon_IFT122_C"/>
    <property type="match status" value="1"/>
</dbReference>
<evidence type="ECO:0000256" key="1">
    <source>
        <dbReference type="ARBA" id="ARBA00022574"/>
    </source>
</evidence>
<dbReference type="PANTHER" id="PTHR12764:SF5">
    <property type="entry name" value="LD29485P"/>
    <property type="match status" value="1"/>
</dbReference>
<dbReference type="Gene3D" id="2.30.30.140">
    <property type="match status" value="1"/>
</dbReference>
<dbReference type="InterPro" id="IPR039857">
    <property type="entry name" value="Ift122/121"/>
</dbReference>
<dbReference type="GO" id="GO:0006508">
    <property type="term" value="P:proteolysis"/>
    <property type="evidence" value="ECO:0007669"/>
    <property type="project" value="UniProtKB-KW"/>
</dbReference>
<keyword evidence="1" id="KW-0853">WD repeat</keyword>
<feature type="region of interest" description="Disordered" evidence="6">
    <location>
        <begin position="285"/>
        <end position="305"/>
    </location>
</feature>
<accession>A0A7S1G6F9</accession>
<feature type="compositionally biased region" description="Basic and acidic residues" evidence="6">
    <location>
        <begin position="1170"/>
        <end position="1181"/>
    </location>
</feature>
<organism evidence="8">
    <name type="scientific">Bicosoecida sp. CB-2014</name>
    <dbReference type="NCBI Taxonomy" id="1486930"/>
    <lineage>
        <taxon>Eukaryota</taxon>
        <taxon>Sar</taxon>
        <taxon>Stramenopiles</taxon>
        <taxon>Bigyra</taxon>
        <taxon>Opalozoa</taxon>
        <taxon>Bicosoecida</taxon>
    </lineage>
</organism>
<dbReference type="GO" id="GO:0030991">
    <property type="term" value="C:intraciliary transport particle A"/>
    <property type="evidence" value="ECO:0007669"/>
    <property type="project" value="TreeGrafter"/>
</dbReference>
<evidence type="ECO:0000256" key="6">
    <source>
        <dbReference type="SAM" id="MobiDB-lite"/>
    </source>
</evidence>
<evidence type="ECO:0000256" key="4">
    <source>
        <dbReference type="ARBA" id="ARBA00022786"/>
    </source>
</evidence>
<sequence>MEVAEAKRTGPVVVQSLDDFKRNCSLLESELVSESATMGPELEKVTGWIGWIAGNNGTQAHNDHFFTVALPRFTQLLLKRSYQDPVAAPARVQVFLRHMVTVVIHHIPKDIPELNIVLLWLLNERQHFFASYGRPQSKRKLAGAGIELDEDWCEELSPGEGIDVQISDDEWVRGTIVNMSPTKTELQVAVVGKAGTEKNWFSSGDERLAPFGTKTGGAAATAAAAAAEPTPEELALEAAAKARDERWRTGLRIGSMVDMEDRAHNWYQAIVVNARLETPLAVDEDGNPIVAEDGSGAADEDKEGEGGEAEKVLFLHVSFVGWASKYDEWLPTTSTRIAPLNSRSMGAKGKLASHSLEPDAALAVDDADDPDTVFALRRPGETYSHFLIDLVQWFGQNNGFMVLLARVQALEPTPIPIGQLRVLLVAVGNIAKHLTRGFARHWVPAFFDAVKKVLVTVDAARLRQLDLDTLNEITGQLRRLLRRCYSAFETAQAIETLQLDMAAKMAMSDMLARRLDGLKLTLAMVEWTRNRERFPEGFKKTRWMDATGAEHTEHNLVDVALWTTPELLARFITHHDMITDYFLRRPHVQLMQRSLGLVSFLAENGALTTEQLDHVWAVATSDRASVEERKQVNRVLGQLFRSLPEEQRTLVIGRLRSMAPSEMSSLTIELIRDMATSGAGDAPATVAAQLLFIGSQDASPWGDVLAEEAQSALERALDDESLSGLRETFMRRCLANIAACQSRAQSVRLLRSIIMTYPRESSAEGVMSRADLIASLELEHNLIGTWFAMLLEFKKMAADTVAGMAEGMGEELSEESIEALPIGDSRDRFLDELKELLVFLSFVVGSSDVMLTPEQVDTLWDALNTRALTEGERGVCFTWFTDACKELSKATKAGADGAAASAEAPAPKRGTFFTEEVALGFFHHKMSDVRGVEPMTGPGFNCLRTYFLFANHRGGAIRLLESGADGAFEVLDLDLAGIDIVWKVVFHASAPRTALSAVAFLISLQHKLHASVAGLIGDLRRDAVARCMDAMGAGARLLKSETPGDQQRAAMLVSRGVTMISAILDAADVESVGRAPSHLPRRSTGKGFKLKLLNSARGSPTKGSNHFFNVRDTDLVGEVLAQVSDIVQLHPRVLKLYIGTQEVKSDSYQKSLVEIGLTEGTTLLASSTLPKEEKKEEKEGEGGSAAEGGAGGAGASELSGDDMFNELLSAMESGTADGHGSPVVVGRRLLRALSSSEVFVQRWEGVPGQRARFYKSMIPDLGIAMCRSCQHFFHQEDFEFAVLQKGHCPFCRADAAEVGLG</sequence>
<keyword evidence="3" id="KW-0677">Repeat</keyword>
<dbReference type="GO" id="GO:0008233">
    <property type="term" value="F:peptidase activity"/>
    <property type="evidence" value="ECO:0007669"/>
    <property type="project" value="UniProtKB-KW"/>
</dbReference>